<evidence type="ECO:0000313" key="2">
    <source>
        <dbReference type="EMBL" id="OSX78731.1"/>
    </source>
</evidence>
<protein>
    <submittedName>
        <fullName evidence="2">Uncharacterized protein</fullName>
    </submittedName>
</protein>
<proteinExistence type="predicted"/>
<feature type="region of interest" description="Disordered" evidence="1">
    <location>
        <begin position="409"/>
        <end position="432"/>
    </location>
</feature>
<feature type="region of interest" description="Disordered" evidence="1">
    <location>
        <begin position="220"/>
        <end position="323"/>
    </location>
</feature>
<feature type="compositionally biased region" description="Basic and acidic residues" evidence="1">
    <location>
        <begin position="68"/>
        <end position="80"/>
    </location>
</feature>
<feature type="region of interest" description="Disordered" evidence="1">
    <location>
        <begin position="32"/>
        <end position="116"/>
    </location>
</feature>
<feature type="compositionally biased region" description="Basic and acidic residues" evidence="1">
    <location>
        <begin position="416"/>
        <end position="429"/>
    </location>
</feature>
<feature type="compositionally biased region" description="Pro residues" evidence="1">
    <location>
        <begin position="182"/>
        <end position="191"/>
    </location>
</feature>
<keyword evidence="3" id="KW-1185">Reference proteome</keyword>
<dbReference type="Proteomes" id="UP000218209">
    <property type="component" value="Unassembled WGS sequence"/>
</dbReference>
<feature type="region of interest" description="Disordered" evidence="1">
    <location>
        <begin position="128"/>
        <end position="207"/>
    </location>
</feature>
<reference evidence="2 3" key="1">
    <citation type="submission" date="2017-03" db="EMBL/GenBank/DDBJ databases">
        <title>WGS assembly of Porphyra umbilicalis.</title>
        <authorList>
            <person name="Brawley S.H."/>
            <person name="Blouin N.A."/>
            <person name="Ficko-Blean E."/>
            <person name="Wheeler G.L."/>
            <person name="Lohr M."/>
            <person name="Goodson H.V."/>
            <person name="Jenkins J.W."/>
            <person name="Blaby-Haas C.E."/>
            <person name="Helliwell K.E."/>
            <person name="Chan C."/>
            <person name="Marriage T."/>
            <person name="Bhattacharya D."/>
            <person name="Klein A.S."/>
            <person name="Badis Y."/>
            <person name="Brodie J."/>
            <person name="Cao Y."/>
            <person name="Collen J."/>
            <person name="Dittami S.M."/>
            <person name="Gachon C.M."/>
            <person name="Green B.R."/>
            <person name="Karpowicz S."/>
            <person name="Kim J.W."/>
            <person name="Kudahl U."/>
            <person name="Lin S."/>
            <person name="Michel G."/>
            <person name="Mittag M."/>
            <person name="Olson B.J."/>
            <person name="Pangilinan J."/>
            <person name="Peng Y."/>
            <person name="Qiu H."/>
            <person name="Shu S."/>
            <person name="Singer J.T."/>
            <person name="Smith A.G."/>
            <person name="Sprecher B.N."/>
            <person name="Wagner V."/>
            <person name="Wang W."/>
            <person name="Wang Z.-Y."/>
            <person name="Yan J."/>
            <person name="Yarish C."/>
            <person name="Zoeuner-Riek S."/>
            <person name="Zhuang Y."/>
            <person name="Zou Y."/>
            <person name="Lindquist E.A."/>
            <person name="Grimwood J."/>
            <person name="Barry K."/>
            <person name="Rokhsar D.S."/>
            <person name="Schmutz J."/>
            <person name="Stiller J.W."/>
            <person name="Grossman A.R."/>
            <person name="Prochnik S.E."/>
        </authorList>
    </citation>
    <scope>NUCLEOTIDE SEQUENCE [LARGE SCALE GENOMIC DNA]</scope>
    <source>
        <strain evidence="2">4086291</strain>
    </source>
</reference>
<feature type="compositionally biased region" description="Low complexity" evidence="1">
    <location>
        <begin position="270"/>
        <end position="279"/>
    </location>
</feature>
<feature type="region of interest" description="Disordered" evidence="1">
    <location>
        <begin position="815"/>
        <end position="836"/>
    </location>
</feature>
<name>A0A1X6PCX3_PORUM</name>
<gene>
    <name evidence="2" type="ORF">BU14_0101s0012</name>
</gene>
<organism evidence="2 3">
    <name type="scientific">Porphyra umbilicalis</name>
    <name type="common">Purple laver</name>
    <name type="synonym">Red alga</name>
    <dbReference type="NCBI Taxonomy" id="2786"/>
    <lineage>
        <taxon>Eukaryota</taxon>
        <taxon>Rhodophyta</taxon>
        <taxon>Bangiophyceae</taxon>
        <taxon>Bangiales</taxon>
        <taxon>Bangiaceae</taxon>
        <taxon>Porphyra</taxon>
    </lineage>
</organism>
<feature type="compositionally biased region" description="Polar residues" evidence="1">
    <location>
        <begin position="102"/>
        <end position="116"/>
    </location>
</feature>
<dbReference type="EMBL" id="KV918806">
    <property type="protein sequence ID" value="OSX78731.1"/>
    <property type="molecule type" value="Genomic_DNA"/>
</dbReference>
<evidence type="ECO:0000256" key="1">
    <source>
        <dbReference type="SAM" id="MobiDB-lite"/>
    </source>
</evidence>
<evidence type="ECO:0000313" key="3">
    <source>
        <dbReference type="Proteomes" id="UP000218209"/>
    </source>
</evidence>
<feature type="compositionally biased region" description="Low complexity" evidence="1">
    <location>
        <begin position="297"/>
        <end position="307"/>
    </location>
</feature>
<accession>A0A1X6PCX3</accession>
<dbReference type="AlphaFoldDB" id="A0A1X6PCX3"/>
<feature type="region of interest" description="Disordered" evidence="1">
    <location>
        <begin position="616"/>
        <end position="675"/>
    </location>
</feature>
<sequence>MATLHDSRACVAEVAQSLAISSPDAADAYLDLRLDSGDEADDDMAPKDGGSKKAANSSGAPKGCALSAREKNKAAVEKRLATMRRNKQAEAAANDTGGASEPGSSTGNTSTDKTPATSSVALMAAAAAAAAAALEAPSTNVADDAALPPVAGSPPARGEAPSMPNAQSPRRNAVGSVALSDAPPPSAPPPLAASADAPTLPSIPPTTSGVVAAAFEALAGGKEKDAADVPPPSKRASGVTVAEAPLEAPKGAPPATLHNSPPSKSPGAPPGGHLPAPAAETASTAIGRPVPPASLTPPAGGRASSSSFPPPPSAGGGAAAVAGAQSAVAASAVKAQQALSRMEAEAMRHRRAAAVALVEARRLRLLAQKQRVGLVPPAPLSAIGDPHDGLAAARGGARPAGDAAVVGGSGAAGNVDDGKPVDDADDGAHHPPGGVILPVDVGGLGGDGIASSAVPADALRLNRPAPSSAAVPAEQGLPAAKLAKKRRLWEAAFVDWNRQFENDLREAIIDIFVAAPGVYPSFILLYASCCTKSNPPATRHAITEWFSRQLSSAVCGAPPDEAPPLDRVTSGQVHAVISSAYHKLGNELPVSFVGSNDKGARKAAFDLPMRSSASSRADSSLSKALHVPPSTPETKKRKRGASGKGPDRRKAPKLGPGDTGDVACQDEAPDNKAIDGHDLTYRRMTVAARLYTEHYNVKRRSWPTPAAMRPLVMSETQLGVSTGSLNTIISSWRWGKASDKKTRVYDKLFELAKTKPGVEGDDTARLYVVELLKVALKDKDYLELKRDREASSVRVPWEKWLADLVKVVPKLDALRGTGGGESEEEEGTGEESVTNV</sequence>